<dbReference type="EMBL" id="JACTNZ010000012">
    <property type="protein sequence ID" value="KAG5521445.1"/>
    <property type="molecule type" value="Genomic_DNA"/>
</dbReference>
<proteinExistence type="predicted"/>
<dbReference type="AlphaFoldDB" id="A0AAV6I476"/>
<reference evidence="2" key="1">
    <citation type="submission" date="2020-08" db="EMBL/GenBank/DDBJ databases">
        <title>Plant Genome Project.</title>
        <authorList>
            <person name="Zhang R.-G."/>
        </authorList>
    </citation>
    <scope>NUCLEOTIDE SEQUENCE</scope>
    <source>
        <strain evidence="2">WSP0</strain>
        <tissue evidence="2">Leaf</tissue>
    </source>
</reference>
<dbReference type="InterPro" id="IPR053772">
    <property type="entry name" value="At1g61320/At1g61330-like"/>
</dbReference>
<comment type="caution">
    <text evidence="2">The sequence shown here is derived from an EMBL/GenBank/DDBJ whole genome shotgun (WGS) entry which is preliminary data.</text>
</comment>
<accession>A0AAV6I476</accession>
<keyword evidence="3" id="KW-1185">Reference proteome</keyword>
<evidence type="ECO:0000313" key="2">
    <source>
        <dbReference type="EMBL" id="KAG5521445.1"/>
    </source>
</evidence>
<protein>
    <recommendedName>
        <fullName evidence="1">F-box/LRR-repeat protein 15/At3g58940/PEG3-like LRR domain-containing protein</fullName>
    </recommendedName>
</protein>
<dbReference type="Pfam" id="PF24758">
    <property type="entry name" value="LRR_At5g56370"/>
    <property type="match status" value="1"/>
</dbReference>
<dbReference type="Gene3D" id="3.80.10.10">
    <property type="entry name" value="Ribonuclease Inhibitor"/>
    <property type="match status" value="1"/>
</dbReference>
<dbReference type="PANTHER" id="PTHR34145">
    <property type="entry name" value="OS02G0105600 PROTEIN"/>
    <property type="match status" value="1"/>
</dbReference>
<dbReference type="InterPro" id="IPR055411">
    <property type="entry name" value="LRR_FXL15/At3g58940/PEG3-like"/>
</dbReference>
<organism evidence="2 3">
    <name type="scientific">Rhododendron griersonianum</name>
    <dbReference type="NCBI Taxonomy" id="479676"/>
    <lineage>
        <taxon>Eukaryota</taxon>
        <taxon>Viridiplantae</taxon>
        <taxon>Streptophyta</taxon>
        <taxon>Embryophyta</taxon>
        <taxon>Tracheophyta</taxon>
        <taxon>Spermatophyta</taxon>
        <taxon>Magnoliopsida</taxon>
        <taxon>eudicotyledons</taxon>
        <taxon>Gunneridae</taxon>
        <taxon>Pentapetalae</taxon>
        <taxon>asterids</taxon>
        <taxon>Ericales</taxon>
        <taxon>Ericaceae</taxon>
        <taxon>Ericoideae</taxon>
        <taxon>Rhodoreae</taxon>
        <taxon>Rhododendron</taxon>
    </lineage>
</organism>
<dbReference type="Proteomes" id="UP000823749">
    <property type="component" value="Chromosome 12"/>
</dbReference>
<dbReference type="InterPro" id="IPR032675">
    <property type="entry name" value="LRR_dom_sf"/>
</dbReference>
<gene>
    <name evidence="2" type="ORF">RHGRI_033864</name>
</gene>
<name>A0AAV6I476_9ERIC</name>
<evidence type="ECO:0000313" key="3">
    <source>
        <dbReference type="Proteomes" id="UP000823749"/>
    </source>
</evidence>
<dbReference type="PANTHER" id="PTHR34145:SF28">
    <property type="entry name" value="F-BOX DOMAIN-CONTAINING PROTEIN"/>
    <property type="match status" value="1"/>
</dbReference>
<dbReference type="SUPFAM" id="SSF52047">
    <property type="entry name" value="RNI-like"/>
    <property type="match status" value="1"/>
</dbReference>
<evidence type="ECO:0000259" key="1">
    <source>
        <dbReference type="Pfam" id="PF24758"/>
    </source>
</evidence>
<feature type="domain" description="F-box/LRR-repeat protein 15/At3g58940/PEG3-like LRR" evidence="1">
    <location>
        <begin position="6"/>
        <end position="82"/>
    </location>
</feature>
<sequence length="124" mass="14629">MRNLNLANCVLEQPPTFKGFSRLVNLNFLNINISSEMCELFISTCPLLERLILRHCSDFDSLEINAPNLKYFEFMGNFLSEIQPFLQKFQFLCFLGMKRTPTGWSFSILYLLLRTCTWIAPFWR</sequence>